<dbReference type="GeneID" id="39986261"/>
<sequence>MGSQGMPTAPPSIDNVSYQSVTRSNAQPISMETSTRSSRIFFNNSISENSRNKNENDSISHQDSKGFSWNPYKRLQVDTVVESTESSHQRPKEALPSATSSSLLCCCCCCSHCQAHSPVMALPWRGCVNGTSGVESASTFNFTGHRSRAVAQRRSAFCVHPPPVAQVWVNGGTISEDSSSGSTPKSLMLEEMLRDFRERLRYPRPLPHCL</sequence>
<proteinExistence type="predicted"/>
<evidence type="ECO:0000256" key="1">
    <source>
        <dbReference type="SAM" id="MobiDB-lite"/>
    </source>
</evidence>
<evidence type="ECO:0000313" key="2">
    <source>
        <dbReference type="EMBL" id="ORC88111.1"/>
    </source>
</evidence>
<name>A0A1X0NU25_9TRYP</name>
<dbReference type="OrthoDB" id="10491580at2759"/>
<keyword evidence="3" id="KW-1185">Reference proteome</keyword>
<gene>
    <name evidence="2" type="ORF">TM35_000181680</name>
</gene>
<dbReference type="AlphaFoldDB" id="A0A1X0NU25"/>
<evidence type="ECO:0000313" key="3">
    <source>
        <dbReference type="Proteomes" id="UP000192257"/>
    </source>
</evidence>
<feature type="compositionally biased region" description="Polar residues" evidence="1">
    <location>
        <begin position="14"/>
        <end position="49"/>
    </location>
</feature>
<reference evidence="2 3" key="1">
    <citation type="submission" date="2017-03" db="EMBL/GenBank/DDBJ databases">
        <title>An alternative strategy for trypanosome survival in the mammalian bloodstream revealed through genome and transcriptome analysis of the ubiquitous bovine parasite Trypanosoma (Megatrypanum) theileri.</title>
        <authorList>
            <person name="Kelly S."/>
            <person name="Ivens A."/>
            <person name="Mott A."/>
            <person name="O'Neill E."/>
            <person name="Emms D."/>
            <person name="Macleod O."/>
            <person name="Voorheis P."/>
            <person name="Matthews J."/>
            <person name="Matthews K."/>
            <person name="Carrington M."/>
        </authorList>
    </citation>
    <scope>NUCLEOTIDE SEQUENCE [LARGE SCALE GENOMIC DNA]</scope>
    <source>
        <strain evidence="2">Edinburgh</strain>
    </source>
</reference>
<dbReference type="Proteomes" id="UP000192257">
    <property type="component" value="Unassembled WGS sequence"/>
</dbReference>
<dbReference type="RefSeq" id="XP_028882177.1">
    <property type="nucleotide sequence ID" value="XM_029026481.1"/>
</dbReference>
<accession>A0A1X0NU25</accession>
<protein>
    <submittedName>
        <fullName evidence="2">Uncharacterized protein</fullName>
    </submittedName>
</protein>
<comment type="caution">
    <text evidence="2">The sequence shown here is derived from an EMBL/GenBank/DDBJ whole genome shotgun (WGS) entry which is preliminary data.</text>
</comment>
<feature type="region of interest" description="Disordered" evidence="1">
    <location>
        <begin position="1"/>
        <end position="65"/>
    </location>
</feature>
<dbReference type="VEuPathDB" id="TriTrypDB:TM35_000181680"/>
<dbReference type="EMBL" id="NBCO01000018">
    <property type="protein sequence ID" value="ORC88111.1"/>
    <property type="molecule type" value="Genomic_DNA"/>
</dbReference>
<feature type="compositionally biased region" description="Basic and acidic residues" evidence="1">
    <location>
        <begin position="50"/>
        <end position="64"/>
    </location>
</feature>
<organism evidence="2 3">
    <name type="scientific">Trypanosoma theileri</name>
    <dbReference type="NCBI Taxonomy" id="67003"/>
    <lineage>
        <taxon>Eukaryota</taxon>
        <taxon>Discoba</taxon>
        <taxon>Euglenozoa</taxon>
        <taxon>Kinetoplastea</taxon>
        <taxon>Metakinetoplastina</taxon>
        <taxon>Trypanosomatida</taxon>
        <taxon>Trypanosomatidae</taxon>
        <taxon>Trypanosoma</taxon>
    </lineage>
</organism>